<proteinExistence type="predicted"/>
<gene>
    <name evidence="1" type="ORF">NDU88_003136</name>
</gene>
<dbReference type="AlphaFoldDB" id="A0AAV7SDZ4"/>
<dbReference type="EMBL" id="JANPWB010000008">
    <property type="protein sequence ID" value="KAJ1162669.1"/>
    <property type="molecule type" value="Genomic_DNA"/>
</dbReference>
<comment type="caution">
    <text evidence="1">The sequence shown here is derived from an EMBL/GenBank/DDBJ whole genome shotgun (WGS) entry which is preliminary data.</text>
</comment>
<dbReference type="PROSITE" id="PS51257">
    <property type="entry name" value="PROKAR_LIPOPROTEIN"/>
    <property type="match status" value="1"/>
</dbReference>
<dbReference type="Proteomes" id="UP001066276">
    <property type="component" value="Chromosome 4_2"/>
</dbReference>
<evidence type="ECO:0000313" key="1">
    <source>
        <dbReference type="EMBL" id="KAJ1162669.1"/>
    </source>
</evidence>
<sequence length="115" mass="12131">MESPKRSVVNGVAAAVLACSPPKSKLKVKEEFWHTAMTSGAPWDDGEAGSTGSMAIALTATTVVQEAIESHFTAKTHVVPLPESASAVRQKEAPAAREGRMCTASAHRVQCAERQ</sequence>
<evidence type="ECO:0000313" key="2">
    <source>
        <dbReference type="Proteomes" id="UP001066276"/>
    </source>
</evidence>
<keyword evidence="2" id="KW-1185">Reference proteome</keyword>
<protein>
    <submittedName>
        <fullName evidence="1">Uncharacterized protein</fullName>
    </submittedName>
</protein>
<name>A0AAV7SDZ4_PLEWA</name>
<accession>A0AAV7SDZ4</accession>
<reference evidence="1" key="1">
    <citation type="journal article" date="2022" name="bioRxiv">
        <title>Sequencing and chromosome-scale assembly of the giantPleurodeles waltlgenome.</title>
        <authorList>
            <person name="Brown T."/>
            <person name="Elewa A."/>
            <person name="Iarovenko S."/>
            <person name="Subramanian E."/>
            <person name="Araus A.J."/>
            <person name="Petzold A."/>
            <person name="Susuki M."/>
            <person name="Suzuki K.-i.T."/>
            <person name="Hayashi T."/>
            <person name="Toyoda A."/>
            <person name="Oliveira C."/>
            <person name="Osipova E."/>
            <person name="Leigh N.D."/>
            <person name="Simon A."/>
            <person name="Yun M.H."/>
        </authorList>
    </citation>
    <scope>NUCLEOTIDE SEQUENCE</scope>
    <source>
        <strain evidence="1">20211129_DDA</strain>
        <tissue evidence="1">Liver</tissue>
    </source>
</reference>
<organism evidence="1 2">
    <name type="scientific">Pleurodeles waltl</name>
    <name type="common">Iberian ribbed newt</name>
    <dbReference type="NCBI Taxonomy" id="8319"/>
    <lineage>
        <taxon>Eukaryota</taxon>
        <taxon>Metazoa</taxon>
        <taxon>Chordata</taxon>
        <taxon>Craniata</taxon>
        <taxon>Vertebrata</taxon>
        <taxon>Euteleostomi</taxon>
        <taxon>Amphibia</taxon>
        <taxon>Batrachia</taxon>
        <taxon>Caudata</taxon>
        <taxon>Salamandroidea</taxon>
        <taxon>Salamandridae</taxon>
        <taxon>Pleurodelinae</taxon>
        <taxon>Pleurodeles</taxon>
    </lineage>
</organism>